<dbReference type="AlphaFoldDB" id="A0A5E6MFP0"/>
<sequence length="198" mass="21214">MAGMLAIRKARVPLGTAIGLLLVTLLAVFASGAEPVPGPSPAASASSCSAPALGGVSAEAGIRALIGKDLYPGEKIEGLKIVPEPEQSRAAAQWEVHLVDDGKHFHPLFHPPTIILYQVLPGQAHFPMAGSALSPTAASAPEFRTWQKKLALTRSLMRQVVVLRCMLYCRHQMDALDQDNLRSAEQELSTLRTKPVEH</sequence>
<dbReference type="RefSeq" id="WP_142660359.1">
    <property type="nucleotide sequence ID" value="NZ_CABFVA020000079.1"/>
</dbReference>
<dbReference type="OrthoDB" id="192867at2"/>
<evidence type="ECO:0000313" key="2">
    <source>
        <dbReference type="Proteomes" id="UP000334923"/>
    </source>
</evidence>
<gene>
    <name evidence="1" type="ORF">MAMT_01528</name>
</gene>
<name>A0A5E6MFP0_9BACT</name>
<accession>A0A5E6MFP0</accession>
<organism evidence="1 2">
    <name type="scientific">Methylacidimicrobium tartarophylax</name>
    <dbReference type="NCBI Taxonomy" id="1041768"/>
    <lineage>
        <taxon>Bacteria</taxon>
        <taxon>Pseudomonadati</taxon>
        <taxon>Verrucomicrobiota</taxon>
        <taxon>Methylacidimicrobium</taxon>
    </lineage>
</organism>
<evidence type="ECO:0000313" key="1">
    <source>
        <dbReference type="EMBL" id="VVM07051.1"/>
    </source>
</evidence>
<dbReference type="EMBL" id="CABFVA020000079">
    <property type="protein sequence ID" value="VVM07051.1"/>
    <property type="molecule type" value="Genomic_DNA"/>
</dbReference>
<keyword evidence="2" id="KW-1185">Reference proteome</keyword>
<proteinExistence type="predicted"/>
<dbReference type="Proteomes" id="UP000334923">
    <property type="component" value="Unassembled WGS sequence"/>
</dbReference>
<reference evidence="1 2" key="1">
    <citation type="submission" date="2019-09" db="EMBL/GenBank/DDBJ databases">
        <authorList>
            <person name="Cremers G."/>
        </authorList>
    </citation>
    <scope>NUCLEOTIDE SEQUENCE [LARGE SCALE GENOMIC DNA]</scope>
    <source>
        <strain evidence="1">4A</strain>
    </source>
</reference>
<protein>
    <submittedName>
        <fullName evidence="1">Uncharacterized protein</fullName>
    </submittedName>
</protein>